<dbReference type="EMBL" id="JAQQWL010000009">
    <property type="protein sequence ID" value="KAK8058137.1"/>
    <property type="molecule type" value="Genomic_DNA"/>
</dbReference>
<name>A0ABR1UGX0_9PEZI</name>
<keyword evidence="3" id="KW-1185">Reference proteome</keyword>
<dbReference type="RefSeq" id="XP_066713583.1">
    <property type="nucleotide sequence ID" value="XM_066859994.1"/>
</dbReference>
<evidence type="ECO:0000256" key="1">
    <source>
        <dbReference type="SAM" id="MobiDB-lite"/>
    </source>
</evidence>
<proteinExistence type="predicted"/>
<evidence type="ECO:0000313" key="3">
    <source>
        <dbReference type="Proteomes" id="UP001480595"/>
    </source>
</evidence>
<feature type="region of interest" description="Disordered" evidence="1">
    <location>
        <begin position="13"/>
        <end position="98"/>
    </location>
</feature>
<protein>
    <submittedName>
        <fullName evidence="2">Uncharacterized protein</fullName>
    </submittedName>
</protein>
<gene>
    <name evidence="2" type="ORF">PG994_008585</name>
</gene>
<dbReference type="GeneID" id="92093057"/>
<sequence length="98" mass="10796">MMDCLSRCFAQLESSTSVDKPLPPLPQHGAADIELQEHSRHQQQQQQQQQPLGRISSTRRSNTVKKTSEENTTTADTATSRLAPVALPGRRRASPSTS</sequence>
<reference evidence="2 3" key="1">
    <citation type="submission" date="2023-01" db="EMBL/GenBank/DDBJ databases">
        <title>Analysis of 21 Apiospora genomes using comparative genomics revels a genus with tremendous synthesis potential of carbohydrate active enzymes and secondary metabolites.</title>
        <authorList>
            <person name="Sorensen T."/>
        </authorList>
    </citation>
    <scope>NUCLEOTIDE SEQUENCE [LARGE SCALE GENOMIC DNA]</scope>
    <source>
        <strain evidence="2 3">CBS 135458</strain>
    </source>
</reference>
<organism evidence="2 3">
    <name type="scientific">Apiospora phragmitis</name>
    <dbReference type="NCBI Taxonomy" id="2905665"/>
    <lineage>
        <taxon>Eukaryota</taxon>
        <taxon>Fungi</taxon>
        <taxon>Dikarya</taxon>
        <taxon>Ascomycota</taxon>
        <taxon>Pezizomycotina</taxon>
        <taxon>Sordariomycetes</taxon>
        <taxon>Xylariomycetidae</taxon>
        <taxon>Amphisphaeriales</taxon>
        <taxon>Apiosporaceae</taxon>
        <taxon>Apiospora</taxon>
    </lineage>
</organism>
<accession>A0ABR1UGX0</accession>
<feature type="compositionally biased region" description="Polar residues" evidence="1">
    <location>
        <begin position="55"/>
        <end position="80"/>
    </location>
</feature>
<dbReference type="Proteomes" id="UP001480595">
    <property type="component" value="Unassembled WGS sequence"/>
</dbReference>
<evidence type="ECO:0000313" key="2">
    <source>
        <dbReference type="EMBL" id="KAK8058137.1"/>
    </source>
</evidence>
<feature type="compositionally biased region" description="Basic residues" evidence="1">
    <location>
        <begin position="89"/>
        <end position="98"/>
    </location>
</feature>
<comment type="caution">
    <text evidence="2">The sequence shown here is derived from an EMBL/GenBank/DDBJ whole genome shotgun (WGS) entry which is preliminary data.</text>
</comment>